<feature type="compositionally biased region" description="Polar residues" evidence="1">
    <location>
        <begin position="68"/>
        <end position="80"/>
    </location>
</feature>
<sequence>MYLAPRRDDGSEARIPASGGACMRPGEIDIISSKVSTKAYFPEVNSKLIVHRFKLMMTHVLRCSSQSGGVTDVSMGQGNECSPDRFQR</sequence>
<dbReference type="Proteomes" id="UP000059680">
    <property type="component" value="Chromosome 7"/>
</dbReference>
<protein>
    <submittedName>
        <fullName evidence="2">Os07g0454550 protein</fullName>
    </submittedName>
</protein>
<reference evidence="2 3" key="2">
    <citation type="journal article" date="2013" name="Plant Cell Physiol.">
        <title>Rice Annotation Project Database (RAP-DB): an integrative and interactive database for rice genomics.</title>
        <authorList>
            <person name="Sakai H."/>
            <person name="Lee S.S."/>
            <person name="Tanaka T."/>
            <person name="Numa H."/>
            <person name="Kim J."/>
            <person name="Kawahara Y."/>
            <person name="Wakimoto H."/>
            <person name="Yang C.C."/>
            <person name="Iwamoto M."/>
            <person name="Abe T."/>
            <person name="Yamada Y."/>
            <person name="Muto A."/>
            <person name="Inokuchi H."/>
            <person name="Ikemura T."/>
            <person name="Matsumoto T."/>
            <person name="Sasaki T."/>
            <person name="Itoh T."/>
        </authorList>
    </citation>
    <scope>NUCLEOTIDE SEQUENCE [LARGE SCALE GENOMIC DNA]</scope>
    <source>
        <strain evidence="3">cv. Nipponbare</strain>
    </source>
</reference>
<reference evidence="3" key="1">
    <citation type="journal article" date="2005" name="Nature">
        <title>The map-based sequence of the rice genome.</title>
        <authorList>
            <consortium name="International rice genome sequencing project (IRGSP)"/>
            <person name="Matsumoto T."/>
            <person name="Wu J."/>
            <person name="Kanamori H."/>
            <person name="Katayose Y."/>
            <person name="Fujisawa M."/>
            <person name="Namiki N."/>
            <person name="Mizuno H."/>
            <person name="Yamamoto K."/>
            <person name="Antonio B.A."/>
            <person name="Baba T."/>
            <person name="Sakata K."/>
            <person name="Nagamura Y."/>
            <person name="Aoki H."/>
            <person name="Arikawa K."/>
            <person name="Arita K."/>
            <person name="Bito T."/>
            <person name="Chiden Y."/>
            <person name="Fujitsuka N."/>
            <person name="Fukunaka R."/>
            <person name="Hamada M."/>
            <person name="Harada C."/>
            <person name="Hayashi A."/>
            <person name="Hijishita S."/>
            <person name="Honda M."/>
            <person name="Hosokawa S."/>
            <person name="Ichikawa Y."/>
            <person name="Idonuma A."/>
            <person name="Iijima M."/>
            <person name="Ikeda M."/>
            <person name="Ikeno M."/>
            <person name="Ito K."/>
            <person name="Ito S."/>
            <person name="Ito T."/>
            <person name="Ito Y."/>
            <person name="Ito Y."/>
            <person name="Iwabuchi A."/>
            <person name="Kamiya K."/>
            <person name="Karasawa W."/>
            <person name="Kurita K."/>
            <person name="Katagiri S."/>
            <person name="Kikuta A."/>
            <person name="Kobayashi H."/>
            <person name="Kobayashi N."/>
            <person name="Machita K."/>
            <person name="Maehara T."/>
            <person name="Masukawa M."/>
            <person name="Mizubayashi T."/>
            <person name="Mukai Y."/>
            <person name="Nagasaki H."/>
            <person name="Nagata Y."/>
            <person name="Naito S."/>
            <person name="Nakashima M."/>
            <person name="Nakama Y."/>
            <person name="Nakamichi Y."/>
            <person name="Nakamura M."/>
            <person name="Meguro A."/>
            <person name="Negishi M."/>
            <person name="Ohta I."/>
            <person name="Ohta T."/>
            <person name="Okamoto M."/>
            <person name="Ono N."/>
            <person name="Saji S."/>
            <person name="Sakaguchi M."/>
            <person name="Sakai K."/>
            <person name="Shibata M."/>
            <person name="Shimokawa T."/>
            <person name="Song J."/>
            <person name="Takazaki Y."/>
            <person name="Terasawa K."/>
            <person name="Tsugane M."/>
            <person name="Tsuji K."/>
            <person name="Ueda S."/>
            <person name="Waki K."/>
            <person name="Yamagata H."/>
            <person name="Yamamoto M."/>
            <person name="Yamamoto S."/>
            <person name="Yamane H."/>
            <person name="Yoshiki S."/>
            <person name="Yoshihara R."/>
            <person name="Yukawa K."/>
            <person name="Zhong H."/>
            <person name="Yano M."/>
            <person name="Yuan Q."/>
            <person name="Ouyang S."/>
            <person name="Liu J."/>
            <person name="Jones K.M."/>
            <person name="Gansberger K."/>
            <person name="Moffat K."/>
            <person name="Hill J."/>
            <person name="Bera J."/>
            <person name="Fadrosh D."/>
            <person name="Jin S."/>
            <person name="Johri S."/>
            <person name="Kim M."/>
            <person name="Overton L."/>
            <person name="Reardon M."/>
            <person name="Tsitrin T."/>
            <person name="Vuong H."/>
            <person name="Weaver B."/>
            <person name="Ciecko A."/>
            <person name="Tallon L."/>
            <person name="Jackson J."/>
            <person name="Pai G."/>
            <person name="Aken S.V."/>
            <person name="Utterback T."/>
            <person name="Reidmuller S."/>
            <person name="Feldblyum T."/>
            <person name="Hsiao J."/>
            <person name="Zismann V."/>
            <person name="Iobst S."/>
            <person name="de Vazeille A.R."/>
            <person name="Buell C.R."/>
            <person name="Ying K."/>
            <person name="Li Y."/>
            <person name="Lu T."/>
            <person name="Huang Y."/>
            <person name="Zhao Q."/>
            <person name="Feng Q."/>
            <person name="Zhang L."/>
            <person name="Zhu J."/>
            <person name="Weng Q."/>
            <person name="Mu J."/>
            <person name="Lu Y."/>
            <person name="Fan D."/>
            <person name="Liu Y."/>
            <person name="Guan J."/>
            <person name="Zhang Y."/>
            <person name="Yu S."/>
            <person name="Liu X."/>
            <person name="Zhang Y."/>
            <person name="Hong G."/>
            <person name="Han B."/>
            <person name="Choisne N."/>
            <person name="Demange N."/>
            <person name="Orjeda G."/>
            <person name="Samain S."/>
            <person name="Cattolico L."/>
            <person name="Pelletier E."/>
            <person name="Couloux A."/>
            <person name="Segurens B."/>
            <person name="Wincker P."/>
            <person name="D'Hont A."/>
            <person name="Scarpelli C."/>
            <person name="Weissenbach J."/>
            <person name="Salanoubat M."/>
            <person name="Quetier F."/>
            <person name="Yu Y."/>
            <person name="Kim H.R."/>
            <person name="Rambo T."/>
            <person name="Currie J."/>
            <person name="Collura K."/>
            <person name="Luo M."/>
            <person name="Yang T."/>
            <person name="Ammiraju J.S.S."/>
            <person name="Engler F."/>
            <person name="Soderlund C."/>
            <person name="Wing R.A."/>
            <person name="Palmer L.E."/>
            <person name="de la Bastide M."/>
            <person name="Spiegel L."/>
            <person name="Nascimento L."/>
            <person name="Zutavern T."/>
            <person name="O'Shaughnessy A."/>
            <person name="Dike S."/>
            <person name="Dedhia N."/>
            <person name="Preston R."/>
            <person name="Balija V."/>
            <person name="McCombie W.R."/>
            <person name="Chow T."/>
            <person name="Chen H."/>
            <person name="Chung M."/>
            <person name="Chen C."/>
            <person name="Shaw J."/>
            <person name="Wu H."/>
            <person name="Hsiao K."/>
            <person name="Chao Y."/>
            <person name="Chu M."/>
            <person name="Cheng C."/>
            <person name="Hour A."/>
            <person name="Lee P."/>
            <person name="Lin S."/>
            <person name="Lin Y."/>
            <person name="Liou J."/>
            <person name="Liu S."/>
            <person name="Hsing Y."/>
            <person name="Raghuvanshi S."/>
            <person name="Mohanty A."/>
            <person name="Bharti A.K."/>
            <person name="Gaur A."/>
            <person name="Gupta V."/>
            <person name="Kumar D."/>
            <person name="Ravi V."/>
            <person name="Vij S."/>
            <person name="Kapur A."/>
            <person name="Khurana P."/>
            <person name="Khurana P."/>
            <person name="Khurana J.P."/>
            <person name="Tyagi A.K."/>
            <person name="Gaikwad K."/>
            <person name="Singh A."/>
            <person name="Dalal V."/>
            <person name="Srivastava S."/>
            <person name="Dixit A."/>
            <person name="Pal A.K."/>
            <person name="Ghazi I.A."/>
            <person name="Yadav M."/>
            <person name="Pandit A."/>
            <person name="Bhargava A."/>
            <person name="Sureshbabu K."/>
            <person name="Batra K."/>
            <person name="Sharma T.R."/>
            <person name="Mohapatra T."/>
            <person name="Singh N.K."/>
            <person name="Messing J."/>
            <person name="Nelson A.B."/>
            <person name="Fuks G."/>
            <person name="Kavchok S."/>
            <person name="Keizer G."/>
            <person name="Linton E."/>
            <person name="Llaca V."/>
            <person name="Song R."/>
            <person name="Tanyolac B."/>
            <person name="Young S."/>
            <person name="Ho-Il K."/>
            <person name="Hahn J.H."/>
            <person name="Sangsakoo G."/>
            <person name="Vanavichit A."/>
            <person name="de Mattos Luiz.A.T."/>
            <person name="Zimmer P.D."/>
            <person name="Malone G."/>
            <person name="Dellagostin O."/>
            <person name="de Oliveira A.C."/>
            <person name="Bevan M."/>
            <person name="Bancroft I."/>
            <person name="Minx P."/>
            <person name="Cordum H."/>
            <person name="Wilson R."/>
            <person name="Cheng Z."/>
            <person name="Jin W."/>
            <person name="Jiang J."/>
            <person name="Leong S.A."/>
            <person name="Iwama H."/>
            <person name="Gojobori T."/>
            <person name="Itoh T."/>
            <person name="Niimura Y."/>
            <person name="Fujii Y."/>
            <person name="Habara T."/>
            <person name="Sakai H."/>
            <person name="Sato Y."/>
            <person name="Wilson G."/>
            <person name="Kumar K."/>
            <person name="McCouch S."/>
            <person name="Juretic N."/>
            <person name="Hoen D."/>
            <person name="Wright S."/>
            <person name="Bruskiewich R."/>
            <person name="Bureau T."/>
            <person name="Miyao A."/>
            <person name="Hirochika H."/>
            <person name="Nishikawa T."/>
            <person name="Kadowaki K."/>
            <person name="Sugiura M."/>
            <person name="Burr B."/>
            <person name="Sasaki T."/>
        </authorList>
    </citation>
    <scope>NUCLEOTIDE SEQUENCE [LARGE SCALE GENOMIC DNA]</scope>
    <source>
        <strain evidence="3">cv. Nipponbare</strain>
    </source>
</reference>
<dbReference type="EMBL" id="AP014963">
    <property type="protein sequence ID" value="BAT01334.1"/>
    <property type="molecule type" value="Genomic_DNA"/>
</dbReference>
<reference evidence="2 3" key="3">
    <citation type="journal article" date="2013" name="Rice">
        <title>Improvement of the Oryza sativa Nipponbare reference genome using next generation sequence and optical map data.</title>
        <authorList>
            <person name="Kawahara Y."/>
            <person name="de la Bastide M."/>
            <person name="Hamilton J.P."/>
            <person name="Kanamori H."/>
            <person name="McCombie W.R."/>
            <person name="Ouyang S."/>
            <person name="Schwartz D.C."/>
            <person name="Tanaka T."/>
            <person name="Wu J."/>
            <person name="Zhou S."/>
            <person name="Childs K.L."/>
            <person name="Davidson R.M."/>
            <person name="Lin H."/>
            <person name="Quesada-Ocampo L."/>
            <person name="Vaillancourt B."/>
            <person name="Sakai H."/>
            <person name="Lee S.S."/>
            <person name="Kim J."/>
            <person name="Numa H."/>
            <person name="Itoh T."/>
            <person name="Buell C.R."/>
            <person name="Matsumoto T."/>
        </authorList>
    </citation>
    <scope>NUCLEOTIDE SEQUENCE [LARGE SCALE GENOMIC DNA]</scope>
    <source>
        <strain evidence="3">cv. Nipponbare</strain>
    </source>
</reference>
<dbReference type="PaxDb" id="39947-A0A0P0X5Y9"/>
<accession>A0A0P0X5Y9</accession>
<name>A0A0P0X5Y9_ORYSJ</name>
<evidence type="ECO:0000313" key="2">
    <source>
        <dbReference type="EMBL" id="BAT01334.1"/>
    </source>
</evidence>
<organism evidence="2 3">
    <name type="scientific">Oryza sativa subsp. japonica</name>
    <name type="common">Rice</name>
    <dbReference type="NCBI Taxonomy" id="39947"/>
    <lineage>
        <taxon>Eukaryota</taxon>
        <taxon>Viridiplantae</taxon>
        <taxon>Streptophyta</taxon>
        <taxon>Embryophyta</taxon>
        <taxon>Tracheophyta</taxon>
        <taxon>Spermatophyta</taxon>
        <taxon>Magnoliopsida</taxon>
        <taxon>Liliopsida</taxon>
        <taxon>Poales</taxon>
        <taxon>Poaceae</taxon>
        <taxon>BOP clade</taxon>
        <taxon>Oryzoideae</taxon>
        <taxon>Oryzeae</taxon>
        <taxon>Oryzinae</taxon>
        <taxon>Oryza</taxon>
        <taxon>Oryza sativa</taxon>
    </lineage>
</organism>
<keyword evidence="3" id="KW-1185">Reference proteome</keyword>
<feature type="region of interest" description="Disordered" evidence="1">
    <location>
        <begin position="68"/>
        <end position="88"/>
    </location>
</feature>
<evidence type="ECO:0000256" key="1">
    <source>
        <dbReference type="SAM" id="MobiDB-lite"/>
    </source>
</evidence>
<evidence type="ECO:0000313" key="3">
    <source>
        <dbReference type="Proteomes" id="UP000059680"/>
    </source>
</evidence>
<gene>
    <name evidence="2" type="ordered locus">Os07g0454550</name>
    <name evidence="2" type="ORF">OSNPB_070454550</name>
</gene>
<dbReference type="InParanoid" id="A0A0P0X5Y9"/>
<proteinExistence type="predicted"/>
<dbReference type="AlphaFoldDB" id="A0A0P0X5Y9"/>